<gene>
    <name evidence="2" type="ORF">P7680_21410</name>
</gene>
<protein>
    <recommendedName>
        <fullName evidence="4">Lipoprotein</fullName>
    </recommendedName>
</protein>
<dbReference type="PROSITE" id="PS51257">
    <property type="entry name" value="PROKAR_LIPOPROTEIN"/>
    <property type="match status" value="1"/>
</dbReference>
<comment type="caution">
    <text evidence="2">The sequence shown here is derived from an EMBL/GenBank/DDBJ whole genome shotgun (WGS) entry which is preliminary data.</text>
</comment>
<dbReference type="RefSeq" id="WP_278007026.1">
    <property type="nucleotide sequence ID" value="NZ_JARSBO010000014.1"/>
</dbReference>
<keyword evidence="3" id="KW-1185">Reference proteome</keyword>
<dbReference type="Proteomes" id="UP001529180">
    <property type="component" value="Unassembled WGS sequence"/>
</dbReference>
<evidence type="ECO:0008006" key="4">
    <source>
        <dbReference type="Google" id="ProtNLM"/>
    </source>
</evidence>
<keyword evidence="1" id="KW-0732">Signal</keyword>
<feature type="signal peptide" evidence="1">
    <location>
        <begin position="1"/>
        <end position="24"/>
    </location>
</feature>
<organism evidence="2 3">
    <name type="scientific">Thalassospira aquimaris</name>
    <dbReference type="NCBI Taxonomy" id="3037796"/>
    <lineage>
        <taxon>Bacteria</taxon>
        <taxon>Pseudomonadati</taxon>
        <taxon>Pseudomonadota</taxon>
        <taxon>Alphaproteobacteria</taxon>
        <taxon>Rhodospirillales</taxon>
        <taxon>Thalassospiraceae</taxon>
        <taxon>Thalassospira</taxon>
    </lineage>
</organism>
<name>A0ABT6GHM4_9PROT</name>
<reference evidence="2 3" key="1">
    <citation type="submission" date="2023-03" db="EMBL/GenBank/DDBJ databases">
        <title>Strain FZY0004 represents a novel species in the genus Thalassospira isolated from seawater.</title>
        <authorList>
            <person name="Fu Z.-Y."/>
        </authorList>
    </citation>
    <scope>NUCLEOTIDE SEQUENCE [LARGE SCALE GENOMIC DNA]</scope>
    <source>
        <strain evidence="2 3">FZY0004</strain>
    </source>
</reference>
<feature type="chain" id="PRO_5045997676" description="Lipoprotein" evidence="1">
    <location>
        <begin position="25"/>
        <end position="76"/>
    </location>
</feature>
<sequence length="76" mass="8089">MLSVKRRLAPLLIAAGLLTGCATASSDQSVCPVPVEYSAEFQNRLADELEALPAGSALEQAIIDYGRVRAELRACQ</sequence>
<accession>A0ABT6GHM4</accession>
<evidence type="ECO:0000313" key="2">
    <source>
        <dbReference type="EMBL" id="MDG4721576.1"/>
    </source>
</evidence>
<proteinExistence type="predicted"/>
<evidence type="ECO:0000256" key="1">
    <source>
        <dbReference type="SAM" id="SignalP"/>
    </source>
</evidence>
<evidence type="ECO:0000313" key="3">
    <source>
        <dbReference type="Proteomes" id="UP001529180"/>
    </source>
</evidence>
<dbReference type="EMBL" id="JARSBO010000014">
    <property type="protein sequence ID" value="MDG4721576.1"/>
    <property type="molecule type" value="Genomic_DNA"/>
</dbReference>